<keyword evidence="1" id="KW-0479">Metal-binding</keyword>
<evidence type="ECO:0000256" key="2">
    <source>
        <dbReference type="ARBA" id="ARBA00022771"/>
    </source>
</evidence>
<dbReference type="Pfam" id="PF13695">
    <property type="entry name" value="Zn_ribbon_3CxxC"/>
    <property type="match status" value="1"/>
</dbReference>
<keyword evidence="2" id="KW-0863">Zinc-finger</keyword>
<keyword evidence="3" id="KW-0862">Zinc</keyword>
<evidence type="ECO:0000256" key="4">
    <source>
        <dbReference type="SAM" id="MobiDB-lite"/>
    </source>
</evidence>
<evidence type="ECO:0000259" key="5">
    <source>
        <dbReference type="Pfam" id="PF13695"/>
    </source>
</evidence>
<keyword evidence="7" id="KW-1185">Reference proteome</keyword>
<proteinExistence type="predicted"/>
<dbReference type="InterPro" id="IPR027377">
    <property type="entry name" value="ZAR1/RTP1-5-like_Znf-3CxxC"/>
</dbReference>
<feature type="compositionally biased region" description="Low complexity" evidence="4">
    <location>
        <begin position="130"/>
        <end position="152"/>
    </location>
</feature>
<feature type="domain" description="3CxxC-type" evidence="5">
    <location>
        <begin position="221"/>
        <end position="327"/>
    </location>
</feature>
<accession>A0A9P3LQT3</accession>
<reference evidence="6" key="2">
    <citation type="journal article" date="2022" name="Microbiol. Resour. Announc.">
        <title>Whole-Genome Sequence of Entomortierella parvispora E1425, a Mucoromycotan Fungus Associated with Burkholderiaceae-Related Endosymbiotic Bacteria.</title>
        <authorList>
            <person name="Herlambang A."/>
            <person name="Guo Y."/>
            <person name="Takashima Y."/>
            <person name="Narisawa K."/>
            <person name="Ohta H."/>
            <person name="Nishizawa T."/>
        </authorList>
    </citation>
    <scope>NUCLEOTIDE SEQUENCE</scope>
    <source>
        <strain evidence="6">E1425</strain>
    </source>
</reference>
<evidence type="ECO:0000313" key="6">
    <source>
        <dbReference type="EMBL" id="GJJ67811.1"/>
    </source>
</evidence>
<name>A0A9P3LQT3_9FUNG</name>
<reference evidence="6" key="1">
    <citation type="submission" date="2021-11" db="EMBL/GenBank/DDBJ databases">
        <authorList>
            <person name="Herlambang A."/>
            <person name="Guo Y."/>
            <person name="Takashima Y."/>
            <person name="Nishizawa T."/>
        </authorList>
    </citation>
    <scope>NUCLEOTIDE SEQUENCE</scope>
    <source>
        <strain evidence="6">E1425</strain>
    </source>
</reference>
<protein>
    <recommendedName>
        <fullName evidence="5">3CxxC-type domain-containing protein</fullName>
    </recommendedName>
</protein>
<evidence type="ECO:0000256" key="1">
    <source>
        <dbReference type="ARBA" id="ARBA00022723"/>
    </source>
</evidence>
<feature type="region of interest" description="Disordered" evidence="4">
    <location>
        <begin position="100"/>
        <end position="177"/>
    </location>
</feature>
<dbReference type="EMBL" id="BQFW01000001">
    <property type="protein sequence ID" value="GJJ67811.1"/>
    <property type="molecule type" value="Genomic_DNA"/>
</dbReference>
<gene>
    <name evidence="6" type="ORF">EMPS_00157</name>
</gene>
<dbReference type="Proteomes" id="UP000827284">
    <property type="component" value="Unassembled WGS sequence"/>
</dbReference>
<comment type="caution">
    <text evidence="6">The sequence shown here is derived from an EMBL/GenBank/DDBJ whole genome shotgun (WGS) entry which is preliminary data.</text>
</comment>
<sequence length="339" mass="38116">MISLTLRNASRLRLNNSSNKFLAPLLQWSQWATPPNASALYSTLPACRAETFPGTRPMPKDLQELTDMLLKMDRKSLNRIDLVPLPRSARALVNNERCRRSTADKVGCNSSSSSHDDVASPLRSISETMSKLLSSESNSPSKSGSPGKSEQGSTRKKDSNNGKAAQVAETSSDNGKEVDGYHLHTELAKAACTFGYKLVYDPDLQGTQSSVDHRHRNMSALFTCNNGCQDRLRPHRPRTWSSSVVFTEFWFSAGSDGLSHPVRYRSLSHSQRCSRCNQFVEPELFLEKYIAIAMNCIDRWIHGEKDETLDPEPWRHDKKRCHACQQGRCRASVERSKLR</sequence>
<organism evidence="6 7">
    <name type="scientific">Entomortierella parvispora</name>
    <dbReference type="NCBI Taxonomy" id="205924"/>
    <lineage>
        <taxon>Eukaryota</taxon>
        <taxon>Fungi</taxon>
        <taxon>Fungi incertae sedis</taxon>
        <taxon>Mucoromycota</taxon>
        <taxon>Mortierellomycotina</taxon>
        <taxon>Mortierellomycetes</taxon>
        <taxon>Mortierellales</taxon>
        <taxon>Mortierellaceae</taxon>
        <taxon>Entomortierella</taxon>
    </lineage>
</organism>
<dbReference type="OrthoDB" id="8121437at2759"/>
<dbReference type="GO" id="GO:0008270">
    <property type="term" value="F:zinc ion binding"/>
    <property type="evidence" value="ECO:0007669"/>
    <property type="project" value="UniProtKB-KW"/>
</dbReference>
<dbReference type="AlphaFoldDB" id="A0A9P3LQT3"/>
<evidence type="ECO:0000256" key="3">
    <source>
        <dbReference type="ARBA" id="ARBA00022833"/>
    </source>
</evidence>
<evidence type="ECO:0000313" key="7">
    <source>
        <dbReference type="Proteomes" id="UP000827284"/>
    </source>
</evidence>